<name>A0A074MB19_ERYLO</name>
<dbReference type="STRING" id="1044.EH31_13430"/>
<dbReference type="SUPFAM" id="SSF46894">
    <property type="entry name" value="C-terminal effector domain of the bipartite response regulators"/>
    <property type="match status" value="1"/>
</dbReference>
<dbReference type="EMBL" id="JMIW01000006">
    <property type="protein sequence ID" value="KEO89043.1"/>
    <property type="molecule type" value="Genomic_DNA"/>
</dbReference>
<keyword evidence="6" id="KW-1185">Reference proteome</keyword>
<keyword evidence="1" id="KW-0805">Transcription regulation</keyword>
<dbReference type="SMART" id="SM00421">
    <property type="entry name" value="HTH_LUXR"/>
    <property type="match status" value="1"/>
</dbReference>
<dbReference type="AlphaFoldDB" id="A0A074MB19"/>
<dbReference type="InterPro" id="IPR036388">
    <property type="entry name" value="WH-like_DNA-bd_sf"/>
</dbReference>
<dbReference type="PANTHER" id="PTHR44688">
    <property type="entry name" value="DNA-BINDING TRANSCRIPTIONAL ACTIVATOR DEVR_DOSR"/>
    <property type="match status" value="1"/>
</dbReference>
<dbReference type="PANTHER" id="PTHR44688:SF16">
    <property type="entry name" value="DNA-BINDING TRANSCRIPTIONAL ACTIVATOR DEVR_DOSR"/>
    <property type="match status" value="1"/>
</dbReference>
<evidence type="ECO:0000256" key="1">
    <source>
        <dbReference type="ARBA" id="ARBA00023015"/>
    </source>
</evidence>
<gene>
    <name evidence="5" type="ORF">EH31_13430</name>
</gene>
<evidence type="ECO:0000313" key="6">
    <source>
        <dbReference type="Proteomes" id="UP000027647"/>
    </source>
</evidence>
<dbReference type="RefSeq" id="WP_051699237.1">
    <property type="nucleotide sequence ID" value="NZ_JMIW01000006.1"/>
</dbReference>
<evidence type="ECO:0000256" key="2">
    <source>
        <dbReference type="ARBA" id="ARBA00023125"/>
    </source>
</evidence>
<evidence type="ECO:0000256" key="3">
    <source>
        <dbReference type="ARBA" id="ARBA00023163"/>
    </source>
</evidence>
<dbReference type="GO" id="GO:0003677">
    <property type="term" value="F:DNA binding"/>
    <property type="evidence" value="ECO:0007669"/>
    <property type="project" value="UniProtKB-KW"/>
</dbReference>
<dbReference type="Pfam" id="PF00196">
    <property type="entry name" value="GerE"/>
    <property type="match status" value="1"/>
</dbReference>
<dbReference type="Proteomes" id="UP000027647">
    <property type="component" value="Unassembled WGS sequence"/>
</dbReference>
<dbReference type="InterPro" id="IPR000792">
    <property type="entry name" value="Tscrpt_reg_LuxR_C"/>
</dbReference>
<dbReference type="GO" id="GO:0006355">
    <property type="term" value="P:regulation of DNA-templated transcription"/>
    <property type="evidence" value="ECO:0007669"/>
    <property type="project" value="InterPro"/>
</dbReference>
<protein>
    <recommendedName>
        <fullName evidence="4">HTH luxR-type domain-containing protein</fullName>
    </recommendedName>
</protein>
<sequence length="90" mass="9954">MIIDDDDEPLRLTLRETEILQLAALGLTTKEMAQRAEIAPSTVERHIENTRLKMRAKNRVHMISKAIAAGLLTIEDSESATEQGPNTLSA</sequence>
<dbReference type="eggNOG" id="ENOG5030HRH">
    <property type="taxonomic scope" value="Bacteria"/>
</dbReference>
<keyword evidence="3" id="KW-0804">Transcription</keyword>
<dbReference type="Gene3D" id="1.10.10.10">
    <property type="entry name" value="Winged helix-like DNA-binding domain superfamily/Winged helix DNA-binding domain"/>
    <property type="match status" value="1"/>
</dbReference>
<evidence type="ECO:0000259" key="4">
    <source>
        <dbReference type="PROSITE" id="PS50043"/>
    </source>
</evidence>
<evidence type="ECO:0000313" key="5">
    <source>
        <dbReference type="EMBL" id="KEO89043.1"/>
    </source>
</evidence>
<dbReference type="OrthoDB" id="5292887at2"/>
<organism evidence="5 6">
    <name type="scientific">Erythrobacter longus</name>
    <dbReference type="NCBI Taxonomy" id="1044"/>
    <lineage>
        <taxon>Bacteria</taxon>
        <taxon>Pseudomonadati</taxon>
        <taxon>Pseudomonadota</taxon>
        <taxon>Alphaproteobacteria</taxon>
        <taxon>Sphingomonadales</taxon>
        <taxon>Erythrobacteraceae</taxon>
        <taxon>Erythrobacter/Porphyrobacter group</taxon>
        <taxon>Erythrobacter</taxon>
    </lineage>
</organism>
<comment type="caution">
    <text evidence="5">The sequence shown here is derived from an EMBL/GenBank/DDBJ whole genome shotgun (WGS) entry which is preliminary data.</text>
</comment>
<dbReference type="PROSITE" id="PS50043">
    <property type="entry name" value="HTH_LUXR_2"/>
    <property type="match status" value="1"/>
</dbReference>
<dbReference type="CDD" id="cd06170">
    <property type="entry name" value="LuxR_C_like"/>
    <property type="match status" value="1"/>
</dbReference>
<reference evidence="5 6" key="1">
    <citation type="submission" date="2014-04" db="EMBL/GenBank/DDBJ databases">
        <title>A comprehensive comparison of genomes of Erythrobacter spp. strains.</title>
        <authorList>
            <person name="Zheng Q."/>
        </authorList>
    </citation>
    <scope>NUCLEOTIDE SEQUENCE [LARGE SCALE GENOMIC DNA]</scope>
    <source>
        <strain evidence="5 6">DSM 6997</strain>
    </source>
</reference>
<keyword evidence="2" id="KW-0238">DNA-binding</keyword>
<dbReference type="InterPro" id="IPR016032">
    <property type="entry name" value="Sig_transdc_resp-reg_C-effctor"/>
</dbReference>
<proteinExistence type="predicted"/>
<accession>A0A074MB19</accession>
<feature type="domain" description="HTH luxR-type" evidence="4">
    <location>
        <begin position="5"/>
        <end position="70"/>
    </location>
</feature>
<dbReference type="PRINTS" id="PR00038">
    <property type="entry name" value="HTHLUXR"/>
</dbReference>